<dbReference type="PANTHER" id="PTHR32295">
    <property type="entry name" value="IQ-DOMAIN 5-RELATED"/>
    <property type="match status" value="1"/>
</dbReference>
<dbReference type="AlphaFoldDB" id="A0AAV1QMX0"/>
<proteinExistence type="inferred from homology"/>
<dbReference type="Proteomes" id="UP001314170">
    <property type="component" value="Unassembled WGS sequence"/>
</dbReference>
<evidence type="ECO:0000259" key="5">
    <source>
        <dbReference type="Pfam" id="PF13178"/>
    </source>
</evidence>
<keyword evidence="7" id="KW-1185">Reference proteome</keyword>
<dbReference type="SMART" id="SM00015">
    <property type="entry name" value="IQ"/>
    <property type="match status" value="2"/>
</dbReference>
<feature type="domain" description="DUF4005" evidence="5">
    <location>
        <begin position="524"/>
        <end position="602"/>
    </location>
</feature>
<sequence length="665" mass="73857">MSIIHDKGLPEEEGCAAMWADGPASLELLPMGETTADPTVGSCTPREALGPIEGTRLGAPKRASRIPAMGKSAGKWIKTVIFRKKSYKSSFSKKAAVKEAIATSRGSTADLASSPVISDPLSHVSDENDTEEAMGLDSPDASEVIRQEQAATKVQTAFRGYLLVLIQAMQFLLVKANANTFAKAHRSFRVLKGIIRLQAVIRGRLVRRQAVTTLHCLQGIVKLQALIRRRSVRVLDNGQETLTKGNPGRFLDAKKVDPFGLYTATRSEKLYTNALICKLLASSSNATPLSLHYDLVEPNSAWNWLERWSSFLFQEPFPQKQQILDSRSNVKQPSIQSIQTEGRKKRGAWRIAPVNADNNSLHSVSEFGKPKHNLRKALSHPTELMQENPSSELERVRKNLRKFSSSSPMALDGLETLTEKPKLSPRKMVRSPARDVFMKVEDSSSKKISDPMVALTKDLEKLEAETSPKPLTAKEMVNLPTAQLYPLESSSVDKIHVADEDMNSKEEECSKDNQRTRRRKSSSAKQEYQEDVSQNTPTVPSYMAATESAKAKLRGQGSPRIVQDGVENVLIRSRRHSHPAYNDGKLSSVSHQTQRIVHANSKGRSRVDRSLLSSTDVNASTYKKVPFMHQQFLKVKFKAAERAMLVQNLPVSSLATQLCVKEEFH</sequence>
<reference evidence="6 7" key="1">
    <citation type="submission" date="2024-01" db="EMBL/GenBank/DDBJ databases">
        <authorList>
            <person name="Waweru B."/>
        </authorList>
    </citation>
    <scope>NUCLEOTIDE SEQUENCE [LARGE SCALE GENOMIC DNA]</scope>
</reference>
<feature type="region of interest" description="Disordered" evidence="4">
    <location>
        <begin position="118"/>
        <end position="138"/>
    </location>
</feature>
<dbReference type="InterPro" id="IPR025064">
    <property type="entry name" value="DUF4005"/>
</dbReference>
<evidence type="ECO:0000313" key="7">
    <source>
        <dbReference type="Proteomes" id="UP001314170"/>
    </source>
</evidence>
<comment type="subunit">
    <text evidence="3">Binds to multiple calmodulin (CaM) in the presence of Ca(2+) and CaM-like proteins.</text>
</comment>
<dbReference type="Pfam" id="PF00612">
    <property type="entry name" value="IQ"/>
    <property type="match status" value="2"/>
</dbReference>
<dbReference type="PROSITE" id="PS50096">
    <property type="entry name" value="IQ"/>
    <property type="match status" value="1"/>
</dbReference>
<evidence type="ECO:0000256" key="2">
    <source>
        <dbReference type="ARBA" id="ARBA00024341"/>
    </source>
</evidence>
<evidence type="ECO:0000256" key="4">
    <source>
        <dbReference type="SAM" id="MobiDB-lite"/>
    </source>
</evidence>
<gene>
    <name evidence="6" type="ORF">DCAF_LOCUS651</name>
</gene>
<feature type="compositionally biased region" description="Polar residues" evidence="4">
    <location>
        <begin position="523"/>
        <end position="539"/>
    </location>
</feature>
<evidence type="ECO:0000256" key="3">
    <source>
        <dbReference type="ARBA" id="ARBA00024378"/>
    </source>
</evidence>
<evidence type="ECO:0000313" key="6">
    <source>
        <dbReference type="EMBL" id="CAK7323036.1"/>
    </source>
</evidence>
<comment type="caution">
    <text evidence="6">The sequence shown here is derived from an EMBL/GenBank/DDBJ whole genome shotgun (WGS) entry which is preliminary data.</text>
</comment>
<dbReference type="GO" id="GO:0005516">
    <property type="term" value="F:calmodulin binding"/>
    <property type="evidence" value="ECO:0007669"/>
    <property type="project" value="UniProtKB-KW"/>
</dbReference>
<feature type="compositionally biased region" description="Basic and acidic residues" evidence="4">
    <location>
        <begin position="499"/>
        <end position="515"/>
    </location>
</feature>
<protein>
    <recommendedName>
        <fullName evidence="5">DUF4005 domain-containing protein</fullName>
    </recommendedName>
</protein>
<feature type="region of interest" description="Disordered" evidence="4">
    <location>
        <begin position="499"/>
        <end position="540"/>
    </location>
</feature>
<dbReference type="Pfam" id="PF13178">
    <property type="entry name" value="DUF4005"/>
    <property type="match status" value="1"/>
</dbReference>
<dbReference type="PANTHER" id="PTHR32295:SF279">
    <property type="entry name" value="PROTEIN IQ-DOMAIN 31-LIKE"/>
    <property type="match status" value="1"/>
</dbReference>
<comment type="similarity">
    <text evidence="2">Belongs to the IQD family.</text>
</comment>
<keyword evidence="1" id="KW-0112">Calmodulin-binding</keyword>
<dbReference type="InterPro" id="IPR000048">
    <property type="entry name" value="IQ_motif_EF-hand-BS"/>
</dbReference>
<name>A0AAV1QMX0_9ROSI</name>
<organism evidence="6 7">
    <name type="scientific">Dovyalis caffra</name>
    <dbReference type="NCBI Taxonomy" id="77055"/>
    <lineage>
        <taxon>Eukaryota</taxon>
        <taxon>Viridiplantae</taxon>
        <taxon>Streptophyta</taxon>
        <taxon>Embryophyta</taxon>
        <taxon>Tracheophyta</taxon>
        <taxon>Spermatophyta</taxon>
        <taxon>Magnoliopsida</taxon>
        <taxon>eudicotyledons</taxon>
        <taxon>Gunneridae</taxon>
        <taxon>Pentapetalae</taxon>
        <taxon>rosids</taxon>
        <taxon>fabids</taxon>
        <taxon>Malpighiales</taxon>
        <taxon>Salicaceae</taxon>
        <taxon>Flacourtieae</taxon>
        <taxon>Dovyalis</taxon>
    </lineage>
</organism>
<accession>A0AAV1QMX0</accession>
<evidence type="ECO:0000256" key="1">
    <source>
        <dbReference type="ARBA" id="ARBA00022860"/>
    </source>
</evidence>
<dbReference type="EMBL" id="CAWUPB010000058">
    <property type="protein sequence ID" value="CAK7323036.1"/>
    <property type="molecule type" value="Genomic_DNA"/>
</dbReference>